<sequence length="257" mass="26722">MNARDLFDLSGKTALITGSSGGLGLAMARGLAEAGAAVILNGRDASKLDAAAQALIAAGHKVTTAVFDVSNEAAVMAAFDGFDRAGTAIDILINNAGIQFRKPMVDLAAEDWRRVIETNLTSAFLIGRESARRMIARGRGGKIINIGSLTSEVARATVAPYTAAKGGIKQLTRSMAAEWAAHGIQANAIGPGYIVTDMNTALVEDARFDAWVRGRTPSGRWGTPDDLIGAAVFLASPASTYVNGQIIYVDGGMLAVL</sequence>
<comment type="caution">
    <text evidence="3">The sequence shown here is derived from an EMBL/GenBank/DDBJ whole genome shotgun (WGS) entry which is preliminary data.</text>
</comment>
<dbReference type="PANTHER" id="PTHR43669">
    <property type="entry name" value="5-KETO-D-GLUCONATE 5-REDUCTASE"/>
    <property type="match status" value="1"/>
</dbReference>
<evidence type="ECO:0000313" key="3">
    <source>
        <dbReference type="EMBL" id="MBB3019867.1"/>
    </source>
</evidence>
<dbReference type="EMBL" id="JACHWB010000003">
    <property type="protein sequence ID" value="MBB3019867.1"/>
    <property type="molecule type" value="Genomic_DNA"/>
</dbReference>
<organism evidence="3 4">
    <name type="scientific">Microvirga lupini</name>
    <dbReference type="NCBI Taxonomy" id="420324"/>
    <lineage>
        <taxon>Bacteria</taxon>
        <taxon>Pseudomonadati</taxon>
        <taxon>Pseudomonadota</taxon>
        <taxon>Alphaproteobacteria</taxon>
        <taxon>Hyphomicrobiales</taxon>
        <taxon>Methylobacteriaceae</taxon>
        <taxon>Microvirga</taxon>
    </lineage>
</organism>
<dbReference type="InterPro" id="IPR002347">
    <property type="entry name" value="SDR_fam"/>
</dbReference>
<name>A0A7W4YWU2_9HYPH</name>
<dbReference type="FunFam" id="3.40.50.720:FF:000084">
    <property type="entry name" value="Short-chain dehydrogenase reductase"/>
    <property type="match status" value="1"/>
</dbReference>
<dbReference type="AlphaFoldDB" id="A0A7W4YWU2"/>
<dbReference type="EC" id="1.1.1.69" evidence="3"/>
<dbReference type="GO" id="GO:0008874">
    <property type="term" value="F:gluconate 5-dehydrogenase activity"/>
    <property type="evidence" value="ECO:0007669"/>
    <property type="project" value="UniProtKB-EC"/>
</dbReference>
<keyword evidence="2 3" id="KW-0560">Oxidoreductase</keyword>
<dbReference type="PANTHER" id="PTHR43669:SF14">
    <property type="entry name" value="OXIDOREDUCTASE"/>
    <property type="match status" value="1"/>
</dbReference>
<gene>
    <name evidence="3" type="ORF">FHR70_002932</name>
</gene>
<evidence type="ECO:0000256" key="1">
    <source>
        <dbReference type="ARBA" id="ARBA00006484"/>
    </source>
</evidence>
<dbReference type="PRINTS" id="PR00080">
    <property type="entry name" value="SDRFAMILY"/>
</dbReference>
<dbReference type="PRINTS" id="PR00081">
    <property type="entry name" value="GDHRDH"/>
</dbReference>
<dbReference type="Gene3D" id="3.40.50.720">
    <property type="entry name" value="NAD(P)-binding Rossmann-like Domain"/>
    <property type="match status" value="1"/>
</dbReference>
<accession>A0A7W4YWU2</accession>
<dbReference type="Proteomes" id="UP000532010">
    <property type="component" value="Unassembled WGS sequence"/>
</dbReference>
<dbReference type="Pfam" id="PF13561">
    <property type="entry name" value="adh_short_C2"/>
    <property type="match status" value="1"/>
</dbReference>
<comment type="similarity">
    <text evidence="1">Belongs to the short-chain dehydrogenases/reductases (SDR) family.</text>
</comment>
<proteinExistence type="inferred from homology"/>
<protein>
    <submittedName>
        <fullName evidence="3">Gluconate 5-dehydrogenase</fullName>
        <ecNumber evidence="3">1.1.1.69</ecNumber>
    </submittedName>
</protein>
<keyword evidence="4" id="KW-1185">Reference proteome</keyword>
<dbReference type="InterPro" id="IPR020904">
    <property type="entry name" value="Sc_DH/Rdtase_CS"/>
</dbReference>
<dbReference type="PROSITE" id="PS00061">
    <property type="entry name" value="ADH_SHORT"/>
    <property type="match status" value="1"/>
</dbReference>
<evidence type="ECO:0000313" key="4">
    <source>
        <dbReference type="Proteomes" id="UP000532010"/>
    </source>
</evidence>
<reference evidence="3 4" key="1">
    <citation type="submission" date="2020-08" db="EMBL/GenBank/DDBJ databases">
        <title>The Agave Microbiome: Exploring the role of microbial communities in plant adaptations to desert environments.</title>
        <authorList>
            <person name="Partida-Martinez L.P."/>
        </authorList>
    </citation>
    <scope>NUCLEOTIDE SEQUENCE [LARGE SCALE GENOMIC DNA]</scope>
    <source>
        <strain evidence="3 4">AT3.9</strain>
    </source>
</reference>
<dbReference type="RefSeq" id="WP_183451280.1">
    <property type="nucleotide sequence ID" value="NZ_JACHWB010000003.1"/>
</dbReference>
<dbReference type="SUPFAM" id="SSF51735">
    <property type="entry name" value="NAD(P)-binding Rossmann-fold domains"/>
    <property type="match status" value="1"/>
</dbReference>
<evidence type="ECO:0000256" key="2">
    <source>
        <dbReference type="ARBA" id="ARBA00023002"/>
    </source>
</evidence>
<dbReference type="InterPro" id="IPR036291">
    <property type="entry name" value="NAD(P)-bd_dom_sf"/>
</dbReference>